<dbReference type="KEGG" id="cin:113474829"/>
<dbReference type="RefSeq" id="XP_026693184.1">
    <property type="nucleotide sequence ID" value="XM_026837383.1"/>
</dbReference>
<accession>F6ZSK5</accession>
<dbReference type="GeneTree" id="ENSGT00440000035991"/>
<organism evidence="3 4">
    <name type="scientific">Ciona intestinalis</name>
    <name type="common">Transparent sea squirt</name>
    <name type="synonym">Ascidia intestinalis</name>
    <dbReference type="NCBI Taxonomy" id="7719"/>
    <lineage>
        <taxon>Eukaryota</taxon>
        <taxon>Metazoa</taxon>
        <taxon>Chordata</taxon>
        <taxon>Tunicata</taxon>
        <taxon>Ascidiacea</taxon>
        <taxon>Phlebobranchia</taxon>
        <taxon>Cionidae</taxon>
        <taxon>Ciona</taxon>
    </lineage>
</organism>
<dbReference type="EMBL" id="EAAA01001099">
    <property type="status" value="NOT_ANNOTATED_CDS"/>
    <property type="molecule type" value="Genomic_DNA"/>
</dbReference>
<name>F6ZSK5_CIOIN</name>
<keyword evidence="2" id="KW-0732">Signal</keyword>
<evidence type="ECO:0000256" key="1">
    <source>
        <dbReference type="SAM" id="MobiDB-lite"/>
    </source>
</evidence>
<evidence type="ECO:0000313" key="4">
    <source>
        <dbReference type="Proteomes" id="UP000008144"/>
    </source>
</evidence>
<evidence type="ECO:0000313" key="3">
    <source>
        <dbReference type="Ensembl" id="ENSCINP00000019894.3"/>
    </source>
</evidence>
<evidence type="ECO:0000256" key="2">
    <source>
        <dbReference type="SAM" id="SignalP"/>
    </source>
</evidence>
<reference evidence="3" key="4">
    <citation type="submission" date="2025-09" db="UniProtKB">
        <authorList>
            <consortium name="Ensembl"/>
        </authorList>
    </citation>
    <scope>IDENTIFICATION</scope>
</reference>
<reference evidence="3" key="2">
    <citation type="journal article" date="2008" name="Genome Biol.">
        <title>Improved genome assembly and evidence-based global gene model set for the chordate Ciona intestinalis: new insight into intron and operon populations.</title>
        <authorList>
            <person name="Satou Y."/>
            <person name="Mineta K."/>
            <person name="Ogasawara M."/>
            <person name="Sasakura Y."/>
            <person name="Shoguchi E."/>
            <person name="Ueno K."/>
            <person name="Yamada L."/>
            <person name="Matsumoto J."/>
            <person name="Wasserscheid J."/>
            <person name="Dewar K."/>
            <person name="Wiley G.B."/>
            <person name="Macmil S.L."/>
            <person name="Roe B.A."/>
            <person name="Zeller R.W."/>
            <person name="Hastings K.E."/>
            <person name="Lemaire P."/>
            <person name="Lindquist E."/>
            <person name="Endo T."/>
            <person name="Hotta K."/>
            <person name="Inaba K."/>
        </authorList>
    </citation>
    <scope>NUCLEOTIDE SEQUENCE [LARGE SCALE GENOMIC DNA]</scope>
    <source>
        <strain evidence="3">wild type</strain>
    </source>
</reference>
<dbReference type="HOGENOM" id="CLU_836664_0_0_1"/>
<reference evidence="4" key="1">
    <citation type="journal article" date="2002" name="Science">
        <title>The draft genome of Ciona intestinalis: insights into chordate and vertebrate origins.</title>
        <authorList>
            <person name="Dehal P."/>
            <person name="Satou Y."/>
            <person name="Campbell R.K."/>
            <person name="Chapman J."/>
            <person name="Degnan B."/>
            <person name="De Tomaso A."/>
            <person name="Davidson B."/>
            <person name="Di Gregorio A."/>
            <person name="Gelpke M."/>
            <person name="Goodstein D.M."/>
            <person name="Harafuji N."/>
            <person name="Hastings K.E."/>
            <person name="Ho I."/>
            <person name="Hotta K."/>
            <person name="Huang W."/>
            <person name="Kawashima T."/>
            <person name="Lemaire P."/>
            <person name="Martinez D."/>
            <person name="Meinertzhagen I.A."/>
            <person name="Necula S."/>
            <person name="Nonaka M."/>
            <person name="Putnam N."/>
            <person name="Rash S."/>
            <person name="Saiga H."/>
            <person name="Satake M."/>
            <person name="Terry A."/>
            <person name="Yamada L."/>
            <person name="Wang H.G."/>
            <person name="Awazu S."/>
            <person name="Azumi K."/>
            <person name="Boore J."/>
            <person name="Branno M."/>
            <person name="Chin-Bow S."/>
            <person name="DeSantis R."/>
            <person name="Doyle S."/>
            <person name="Francino P."/>
            <person name="Keys D.N."/>
            <person name="Haga S."/>
            <person name="Hayashi H."/>
            <person name="Hino K."/>
            <person name="Imai K.S."/>
            <person name="Inaba K."/>
            <person name="Kano S."/>
            <person name="Kobayashi K."/>
            <person name="Kobayashi M."/>
            <person name="Lee B.I."/>
            <person name="Makabe K.W."/>
            <person name="Manohar C."/>
            <person name="Matassi G."/>
            <person name="Medina M."/>
            <person name="Mochizuki Y."/>
            <person name="Mount S."/>
            <person name="Morishita T."/>
            <person name="Miura S."/>
            <person name="Nakayama A."/>
            <person name="Nishizaka S."/>
            <person name="Nomoto H."/>
            <person name="Ohta F."/>
            <person name="Oishi K."/>
            <person name="Rigoutsos I."/>
            <person name="Sano M."/>
            <person name="Sasaki A."/>
            <person name="Sasakura Y."/>
            <person name="Shoguchi E."/>
            <person name="Shin-i T."/>
            <person name="Spagnuolo A."/>
            <person name="Stainier D."/>
            <person name="Suzuki M.M."/>
            <person name="Tassy O."/>
            <person name="Takatori N."/>
            <person name="Tokuoka M."/>
            <person name="Yagi K."/>
            <person name="Yoshizaki F."/>
            <person name="Wada S."/>
            <person name="Zhang C."/>
            <person name="Hyatt P.D."/>
            <person name="Larimer F."/>
            <person name="Detter C."/>
            <person name="Doggett N."/>
            <person name="Glavina T."/>
            <person name="Hawkins T."/>
            <person name="Richardson P."/>
            <person name="Lucas S."/>
            <person name="Kohara Y."/>
            <person name="Levine M."/>
            <person name="Satoh N."/>
            <person name="Rokhsar D.S."/>
        </authorList>
    </citation>
    <scope>NUCLEOTIDE SEQUENCE [LARGE SCALE GENOMIC DNA]</scope>
</reference>
<sequence length="332" mass="35007">MKRLIVLFALVFITGATGYGFRHWPWYFPTVPPPVCEFCFSSDKCVGPADNLNAACKTCLNTYCASTITNLGQVGSSADCIARAWPTYCSASCGVYSAARTDKCVNCVRACKTKFDAMIPAKCPAITGDPCLSCESATACLTEAEVRNLTLTKPVCHQYVGSLCIQNAPVLTSACLISAWTNAASGCGVLTTAMRNRFTACGTCQAACQRAQTCARNCTTMTTYPTTIPCAACRVNCNGTTTACAPGACDPGCAPCDACFKNCEIGSFQIQNPCNCPSGRIGRRYGGYFGGGGYRGGYGYGRRGGGRRGGGRRGRGRGGRRGRGRGGRRGRK</sequence>
<dbReference type="InParanoid" id="F6ZSK5"/>
<feature type="region of interest" description="Disordered" evidence="1">
    <location>
        <begin position="302"/>
        <end position="332"/>
    </location>
</feature>
<dbReference type="Proteomes" id="UP000008144">
    <property type="component" value="Chromosome 13"/>
</dbReference>
<dbReference type="OMA" id="CAICKEF"/>
<dbReference type="GeneID" id="113474829"/>
<feature type="signal peptide" evidence="2">
    <location>
        <begin position="1"/>
        <end position="18"/>
    </location>
</feature>
<keyword evidence="4" id="KW-1185">Reference proteome</keyword>
<proteinExistence type="predicted"/>
<dbReference type="AlphaFoldDB" id="F6ZSK5"/>
<feature type="chain" id="PRO_5030169762" evidence="2">
    <location>
        <begin position="19"/>
        <end position="332"/>
    </location>
</feature>
<gene>
    <name evidence="3" type="primary">LOC113474829</name>
</gene>
<dbReference type="Ensembl" id="ENSCINT00000019894.3">
    <property type="protein sequence ID" value="ENSCINP00000019894.3"/>
    <property type="gene ID" value="ENSCING00000014654.2"/>
</dbReference>
<protein>
    <submittedName>
        <fullName evidence="3">Keratin-associated protein 9-1-like</fullName>
    </submittedName>
</protein>
<reference evidence="3" key="3">
    <citation type="submission" date="2025-08" db="UniProtKB">
        <authorList>
            <consortium name="Ensembl"/>
        </authorList>
    </citation>
    <scope>IDENTIFICATION</scope>
</reference>
<feature type="compositionally biased region" description="Basic residues" evidence="1">
    <location>
        <begin position="304"/>
        <end position="332"/>
    </location>
</feature>